<sequence length="217" mass="24064">MKLNLLKPIIALFVILTSCAPKQEPIELFNGKDLSNWNLFIAEDSTVTAADIFTVKDGVIDIKGNPFGYMYTKETYDNFDLHVEWRWSDGVGTNSGIFLFIQEPAKIWPNAVECQLHKGDAGDFVLLGGSDLAEFKLKEGETRPEFPVVQKKSESSELAVGEWNQADITCKDGNITVKINGKLQNNGSKPMFKSGHIGLQSEGGPIQFRNVKLTPIK</sequence>
<evidence type="ECO:0000259" key="1">
    <source>
        <dbReference type="Pfam" id="PF06439"/>
    </source>
</evidence>
<evidence type="ECO:0000313" key="3">
    <source>
        <dbReference type="Proteomes" id="UP000824112"/>
    </source>
</evidence>
<accession>A0A9D1M8H6</accession>
<dbReference type="PROSITE" id="PS51257">
    <property type="entry name" value="PROKAR_LIPOPROTEIN"/>
    <property type="match status" value="1"/>
</dbReference>
<dbReference type="EMBL" id="DVNA01000190">
    <property type="protein sequence ID" value="HIU55813.1"/>
    <property type="molecule type" value="Genomic_DNA"/>
</dbReference>
<feature type="domain" description="3-keto-alpha-glucoside-1,2-lyase/3-keto-2-hydroxy-glucal hydratase" evidence="1">
    <location>
        <begin position="25"/>
        <end position="213"/>
    </location>
</feature>
<comment type="caution">
    <text evidence="2">The sequence shown here is derived from an EMBL/GenBank/DDBJ whole genome shotgun (WGS) entry which is preliminary data.</text>
</comment>
<evidence type="ECO:0000313" key="2">
    <source>
        <dbReference type="EMBL" id="HIU55813.1"/>
    </source>
</evidence>
<dbReference type="Proteomes" id="UP000824112">
    <property type="component" value="Unassembled WGS sequence"/>
</dbReference>
<name>A0A9D1M8H6_9BACT</name>
<dbReference type="Gene3D" id="2.60.120.560">
    <property type="entry name" value="Exo-inulinase, domain 1"/>
    <property type="match status" value="1"/>
</dbReference>
<dbReference type="AlphaFoldDB" id="A0A9D1M8H6"/>
<protein>
    <submittedName>
        <fullName evidence="2">DUF1080 domain-containing protein</fullName>
    </submittedName>
</protein>
<reference evidence="2" key="2">
    <citation type="journal article" date="2021" name="PeerJ">
        <title>Extensive microbial diversity within the chicken gut microbiome revealed by metagenomics and culture.</title>
        <authorList>
            <person name="Gilroy R."/>
            <person name="Ravi A."/>
            <person name="Getino M."/>
            <person name="Pursley I."/>
            <person name="Horton D.L."/>
            <person name="Alikhan N.F."/>
            <person name="Baker D."/>
            <person name="Gharbi K."/>
            <person name="Hall N."/>
            <person name="Watson M."/>
            <person name="Adriaenssens E.M."/>
            <person name="Foster-Nyarko E."/>
            <person name="Jarju S."/>
            <person name="Secka A."/>
            <person name="Antonio M."/>
            <person name="Oren A."/>
            <person name="Chaudhuri R.R."/>
            <person name="La Ragione R."/>
            <person name="Hildebrand F."/>
            <person name="Pallen M.J."/>
        </authorList>
    </citation>
    <scope>NUCLEOTIDE SEQUENCE</scope>
    <source>
        <strain evidence="2">CHK158-818</strain>
    </source>
</reference>
<dbReference type="Pfam" id="PF06439">
    <property type="entry name" value="3keto-disac_hyd"/>
    <property type="match status" value="1"/>
</dbReference>
<organism evidence="2 3">
    <name type="scientific">Candidatus Gallibacteroides avistercoris</name>
    <dbReference type="NCBI Taxonomy" id="2840833"/>
    <lineage>
        <taxon>Bacteria</taxon>
        <taxon>Pseudomonadati</taxon>
        <taxon>Bacteroidota</taxon>
        <taxon>Bacteroidia</taxon>
        <taxon>Bacteroidales</taxon>
        <taxon>Bacteroidaceae</taxon>
        <taxon>Bacteroidaceae incertae sedis</taxon>
        <taxon>Candidatus Gallibacteroides</taxon>
    </lineage>
</organism>
<reference evidence="2" key="1">
    <citation type="submission" date="2020-10" db="EMBL/GenBank/DDBJ databases">
        <authorList>
            <person name="Gilroy R."/>
        </authorList>
    </citation>
    <scope>NUCLEOTIDE SEQUENCE</scope>
    <source>
        <strain evidence="2">CHK158-818</strain>
    </source>
</reference>
<dbReference type="GO" id="GO:0016787">
    <property type="term" value="F:hydrolase activity"/>
    <property type="evidence" value="ECO:0007669"/>
    <property type="project" value="InterPro"/>
</dbReference>
<dbReference type="InterPro" id="IPR010496">
    <property type="entry name" value="AL/BT2_dom"/>
</dbReference>
<gene>
    <name evidence="2" type="ORF">IAB03_08430</name>
</gene>
<proteinExistence type="predicted"/>